<feature type="transmembrane region" description="Helical" evidence="6">
    <location>
        <begin position="93"/>
        <end position="111"/>
    </location>
</feature>
<feature type="transmembrane region" description="Helical" evidence="6">
    <location>
        <begin position="56"/>
        <end position="73"/>
    </location>
</feature>
<feature type="domain" description="VTT" evidence="7">
    <location>
        <begin position="112"/>
        <end position="227"/>
    </location>
</feature>
<name>A0A0U5ESS6_9PROT</name>
<feature type="transmembrane region" description="Helical" evidence="6">
    <location>
        <begin position="204"/>
        <end position="227"/>
    </location>
</feature>
<accession>A0A0U5ESS6</accession>
<keyword evidence="9" id="KW-1185">Reference proteome</keyword>
<proteinExistence type="inferred from homology"/>
<keyword evidence="5 6" id="KW-0472">Membrane</keyword>
<comment type="subcellular location">
    <subcellularLocation>
        <location evidence="1 6">Cell membrane</location>
        <topology evidence="1 6">Multi-pass membrane protein</topology>
    </subcellularLocation>
</comment>
<keyword evidence="2 6" id="KW-1003">Cell membrane</keyword>
<dbReference type="GO" id="GO:0005886">
    <property type="term" value="C:plasma membrane"/>
    <property type="evidence" value="ECO:0007669"/>
    <property type="project" value="UniProtKB-SubCell"/>
</dbReference>
<protein>
    <recommendedName>
        <fullName evidence="6">TVP38/TMEM64 family membrane protein</fullName>
    </recommendedName>
</protein>
<dbReference type="PATRIC" id="fig|446692.3.peg.1546"/>
<evidence type="ECO:0000256" key="5">
    <source>
        <dbReference type="ARBA" id="ARBA00023136"/>
    </source>
</evidence>
<feature type="transmembrane region" description="Helical" evidence="6">
    <location>
        <begin position="123"/>
        <end position="147"/>
    </location>
</feature>
<dbReference type="PANTHER" id="PTHR12677:SF59">
    <property type="entry name" value="GOLGI APPARATUS MEMBRANE PROTEIN TVP38-RELATED"/>
    <property type="match status" value="1"/>
</dbReference>
<dbReference type="Proteomes" id="UP000056109">
    <property type="component" value="Chromosome I"/>
</dbReference>
<evidence type="ECO:0000256" key="2">
    <source>
        <dbReference type="ARBA" id="ARBA00022475"/>
    </source>
</evidence>
<feature type="transmembrane region" description="Helical" evidence="6">
    <location>
        <begin position="176"/>
        <end position="197"/>
    </location>
</feature>
<dbReference type="EMBL" id="LN606600">
    <property type="protein sequence ID" value="CEF40876.1"/>
    <property type="molecule type" value="Genomic_DNA"/>
</dbReference>
<evidence type="ECO:0000313" key="8">
    <source>
        <dbReference type="EMBL" id="CEF40876.1"/>
    </source>
</evidence>
<evidence type="ECO:0000259" key="7">
    <source>
        <dbReference type="Pfam" id="PF09335"/>
    </source>
</evidence>
<reference evidence="9" key="1">
    <citation type="submission" date="2014-09" db="EMBL/GenBank/DDBJ databases">
        <authorList>
            <person name="Illeghems K.G."/>
        </authorList>
    </citation>
    <scope>NUCLEOTIDE SEQUENCE [LARGE SCALE GENOMIC DNA]</scope>
    <source>
        <strain evidence="9">108B</strain>
    </source>
</reference>
<dbReference type="KEGG" id="asz:ASN_1524"/>
<organism evidence="8 9">
    <name type="scientific">Acetobacter senegalensis</name>
    <dbReference type="NCBI Taxonomy" id="446692"/>
    <lineage>
        <taxon>Bacteria</taxon>
        <taxon>Pseudomonadati</taxon>
        <taxon>Pseudomonadota</taxon>
        <taxon>Alphaproteobacteria</taxon>
        <taxon>Acetobacterales</taxon>
        <taxon>Acetobacteraceae</taxon>
        <taxon>Acetobacter</taxon>
    </lineage>
</organism>
<evidence type="ECO:0000256" key="4">
    <source>
        <dbReference type="ARBA" id="ARBA00022989"/>
    </source>
</evidence>
<evidence type="ECO:0000256" key="1">
    <source>
        <dbReference type="ARBA" id="ARBA00004651"/>
    </source>
</evidence>
<evidence type="ECO:0000256" key="6">
    <source>
        <dbReference type="RuleBase" id="RU366058"/>
    </source>
</evidence>
<evidence type="ECO:0000313" key="9">
    <source>
        <dbReference type="Proteomes" id="UP000056109"/>
    </source>
</evidence>
<sequence length="275" mass="28752">MTRKGRGHGGLLRAVASDAKDLDCACGHGQEDGTAARMDQPDRSTSSSAPSSAARFLRPLLMLGLLVAGALLLRNIPALRHMLDSTALLQDGVWGRMVFVGGASLWCAFGLPRQVAGFAAGLAYGVGEGTVMITLASTLGCVAGFLWARWGGQAWARARLGARFARMDAMLSQQPFLSILTLRLLPVGSALLLNLLGGVSGMKLLPFVAATVLGGLPQNLVAVLLGSGIRVDAVWQGVLGGGLFGVSALFGMWLWCKARIARLMPDKQDPSEGNA</sequence>
<comment type="similarity">
    <text evidence="6">Belongs to the TVP38/TMEM64 family.</text>
</comment>
<evidence type="ECO:0000256" key="3">
    <source>
        <dbReference type="ARBA" id="ARBA00022692"/>
    </source>
</evidence>
<dbReference type="InterPro" id="IPR015414">
    <property type="entry name" value="TMEM64"/>
</dbReference>
<keyword evidence="4 6" id="KW-1133">Transmembrane helix</keyword>
<dbReference type="PANTHER" id="PTHR12677">
    <property type="entry name" value="GOLGI APPARATUS MEMBRANE PROTEIN TVP38-RELATED"/>
    <property type="match status" value="1"/>
</dbReference>
<feature type="transmembrane region" description="Helical" evidence="6">
    <location>
        <begin position="233"/>
        <end position="255"/>
    </location>
</feature>
<gene>
    <name evidence="8" type="ORF">ASN_1524</name>
</gene>
<keyword evidence="3 6" id="KW-0812">Transmembrane</keyword>
<dbReference type="Pfam" id="PF09335">
    <property type="entry name" value="VTT_dom"/>
    <property type="match status" value="1"/>
</dbReference>
<dbReference type="AlphaFoldDB" id="A0A0U5ESS6"/>
<dbReference type="InterPro" id="IPR032816">
    <property type="entry name" value="VTT_dom"/>
</dbReference>